<evidence type="ECO:0008006" key="3">
    <source>
        <dbReference type="Google" id="ProtNLM"/>
    </source>
</evidence>
<reference evidence="1 2" key="1">
    <citation type="submission" date="2024-05" db="EMBL/GenBank/DDBJ databases">
        <title>Haplotype-resolved chromosome-level genome assembly of Huyou (Citrus changshanensis).</title>
        <authorList>
            <person name="Miao C."/>
            <person name="Chen W."/>
            <person name="Wu Y."/>
            <person name="Wang L."/>
            <person name="Zhao S."/>
            <person name="Grierson D."/>
            <person name="Xu C."/>
            <person name="Chen K."/>
        </authorList>
    </citation>
    <scope>NUCLEOTIDE SEQUENCE [LARGE SCALE GENOMIC DNA]</scope>
    <source>
        <strain evidence="1">01-14</strain>
        <tissue evidence="1">Leaf</tissue>
    </source>
</reference>
<sequence>MHFSLNLPQSENDDDGHDVVEVIEPSNGIELNSTSPIPKDETVVVSKKLKSIVWNHFSRQKINGQLKVVCNQCNGKLVAGEGNESLVTVHVSIDMPAPSPCLYVTWVNCTGMWYKLTPGEEFHFTDDRTSRYVCHAMWRDKEGIWLAFESVRDRNHTKVFSSLREDGFFLSYDQCNWSKLSEWHV</sequence>
<proteinExistence type="predicted"/>
<keyword evidence="2" id="KW-1185">Reference proteome</keyword>
<dbReference type="EMBL" id="JBCGBO010000024">
    <property type="protein sequence ID" value="KAK9183243.1"/>
    <property type="molecule type" value="Genomic_DNA"/>
</dbReference>
<gene>
    <name evidence="1" type="ORF">WN944_026393</name>
</gene>
<dbReference type="AlphaFoldDB" id="A0AAP0QCB2"/>
<protein>
    <recommendedName>
        <fullName evidence="3">S-protein homolog</fullName>
    </recommendedName>
</protein>
<accession>A0AAP0QCB2</accession>
<dbReference type="PANTHER" id="PTHR35630:SF1">
    <property type="entry name" value="LEGUMINOSIN GROUP486 SECRETED PEPTIDE"/>
    <property type="match status" value="1"/>
</dbReference>
<dbReference type="Proteomes" id="UP001428341">
    <property type="component" value="Unassembled WGS sequence"/>
</dbReference>
<evidence type="ECO:0000313" key="2">
    <source>
        <dbReference type="Proteomes" id="UP001428341"/>
    </source>
</evidence>
<comment type="caution">
    <text evidence="1">The sequence shown here is derived from an EMBL/GenBank/DDBJ whole genome shotgun (WGS) entry which is preliminary data.</text>
</comment>
<organism evidence="1 2">
    <name type="scientific">Citrus x changshan-huyou</name>
    <dbReference type="NCBI Taxonomy" id="2935761"/>
    <lineage>
        <taxon>Eukaryota</taxon>
        <taxon>Viridiplantae</taxon>
        <taxon>Streptophyta</taxon>
        <taxon>Embryophyta</taxon>
        <taxon>Tracheophyta</taxon>
        <taxon>Spermatophyta</taxon>
        <taxon>Magnoliopsida</taxon>
        <taxon>eudicotyledons</taxon>
        <taxon>Gunneridae</taxon>
        <taxon>Pentapetalae</taxon>
        <taxon>rosids</taxon>
        <taxon>malvids</taxon>
        <taxon>Sapindales</taxon>
        <taxon>Rutaceae</taxon>
        <taxon>Aurantioideae</taxon>
        <taxon>Citrus</taxon>
    </lineage>
</organism>
<name>A0AAP0QCB2_9ROSI</name>
<evidence type="ECO:0000313" key="1">
    <source>
        <dbReference type="EMBL" id="KAK9183243.1"/>
    </source>
</evidence>
<dbReference type="PANTHER" id="PTHR35630">
    <property type="entry name" value="LEGUMINOSIN GROUP486 SECRETED PEPTIDE"/>
    <property type="match status" value="1"/>
</dbReference>